<evidence type="ECO:0000313" key="6">
    <source>
        <dbReference type="Proteomes" id="UP000194422"/>
    </source>
</evidence>
<dbReference type="EMBL" id="VXCE01000001">
    <property type="protein sequence ID" value="KAA8480697.1"/>
    <property type="molecule type" value="Genomic_DNA"/>
</dbReference>
<dbReference type="EMBL" id="JARPRV010000005">
    <property type="protein sequence ID" value="MDG0941920.1"/>
    <property type="molecule type" value="Genomic_DNA"/>
</dbReference>
<evidence type="ECO:0000313" key="5">
    <source>
        <dbReference type="EMBL" id="SME46247.1"/>
    </source>
</evidence>
<proteinExistence type="predicted"/>
<dbReference type="InterPro" id="IPR052404">
    <property type="entry name" value="SPP1-like_terminase"/>
</dbReference>
<evidence type="ECO:0000313" key="4">
    <source>
        <dbReference type="EMBL" id="MDG0941920.1"/>
    </source>
</evidence>
<evidence type="ECO:0000256" key="2">
    <source>
        <dbReference type="ARBA" id="ARBA00023219"/>
    </source>
</evidence>
<reference evidence="4 8" key="3">
    <citation type="submission" date="2023-03" db="EMBL/GenBank/DDBJ databases">
        <title>Genetic diversity of Bacillus cereus sensu lato isolates from Slovenia.</title>
        <authorList>
            <person name="Abdelli M."/>
        </authorList>
    </citation>
    <scope>NUCLEOTIDE SEQUENCE [LARGE SCALE GENOMIC DNA]</scope>
    <source>
        <strain evidence="4 8">SIBC61B</strain>
    </source>
</reference>
<evidence type="ECO:0000256" key="1">
    <source>
        <dbReference type="ARBA" id="ARBA00022612"/>
    </source>
</evidence>
<name>A0A5M9H5U5_9BACI</name>
<evidence type="ECO:0000313" key="7">
    <source>
        <dbReference type="Proteomes" id="UP000325411"/>
    </source>
</evidence>
<organism evidence="3 7">
    <name type="scientific">Bacillus paranthracis</name>
    <dbReference type="NCBI Taxonomy" id="2026186"/>
    <lineage>
        <taxon>Bacteria</taxon>
        <taxon>Bacillati</taxon>
        <taxon>Bacillota</taxon>
        <taxon>Bacilli</taxon>
        <taxon>Bacillales</taxon>
        <taxon>Bacillaceae</taxon>
        <taxon>Bacillus</taxon>
        <taxon>Bacillus cereus group</taxon>
    </lineage>
</organism>
<keyword evidence="1" id="KW-1188">Viral release from host cell</keyword>
<evidence type="ECO:0000313" key="8">
    <source>
        <dbReference type="Proteomes" id="UP001221338"/>
    </source>
</evidence>
<dbReference type="Gene3D" id="1.10.10.1400">
    <property type="entry name" value="Terminase, small subunit, N-terminal DNA-binding domain, HTH motif"/>
    <property type="match status" value="1"/>
</dbReference>
<reference evidence="5 6" key="1">
    <citation type="submission" date="2017-04" db="EMBL/GenBank/DDBJ databases">
        <authorList>
            <person name="Criscuolo A."/>
        </authorList>
    </citation>
    <scope>NUCLEOTIDE SEQUENCE [LARGE SCALE GENOMIC DNA]</scope>
    <source>
        <strain evidence="5">16-00174</strain>
    </source>
</reference>
<dbReference type="PANTHER" id="PTHR41328">
    <property type="entry name" value="TERMINASE SMALL SUBUNIT-RELATED"/>
    <property type="match status" value="1"/>
</dbReference>
<keyword evidence="2" id="KW-0231">Viral genome packaging</keyword>
<dbReference type="InterPro" id="IPR005335">
    <property type="entry name" value="Terminase_ssu"/>
</dbReference>
<sequence length="76" mass="9252">MLDDEELTEQERLFCLYYVKYFKGKQAVRKVRYVKRSTHSTSSQLLKRERIEFQVREFKAEIVENIFGELMNVLNE</sequence>
<dbReference type="Proteomes" id="UP000194422">
    <property type="component" value="Unassembled WGS sequence"/>
</dbReference>
<dbReference type="GO" id="GO:0051276">
    <property type="term" value="P:chromosome organization"/>
    <property type="evidence" value="ECO:0007669"/>
    <property type="project" value="InterPro"/>
</dbReference>
<dbReference type="RefSeq" id="WP_000883186.1">
    <property type="nucleotide sequence ID" value="NZ_CP040880.1"/>
</dbReference>
<evidence type="ECO:0000313" key="3">
    <source>
        <dbReference type="EMBL" id="KAA8480697.1"/>
    </source>
</evidence>
<dbReference type="GeneID" id="75085491"/>
<dbReference type="Pfam" id="PF03592">
    <property type="entry name" value="Terminase_2"/>
    <property type="match status" value="1"/>
</dbReference>
<reference evidence="3 7" key="2">
    <citation type="submission" date="2019-09" db="EMBL/GenBank/DDBJ databases">
        <authorList>
            <person name="Geng P."/>
            <person name="Wan X."/>
            <person name="Zhou G."/>
            <person name="Yuan Z."/>
            <person name="Hu X."/>
        </authorList>
    </citation>
    <scope>NUCLEOTIDE SEQUENCE [LARGE SCALE GENOMIC DNA]</scope>
    <source>
        <strain evidence="3 7">EFR-4</strain>
    </source>
</reference>
<protein>
    <submittedName>
        <fullName evidence="3">Terminase small subunit</fullName>
    </submittedName>
</protein>
<dbReference type="PANTHER" id="PTHR41328:SF3">
    <property type="entry name" value="PBSX PHAGE TERMINASE SMALL SUBUNIT"/>
    <property type="match status" value="1"/>
</dbReference>
<dbReference type="EMBL" id="FWYW01000098">
    <property type="protein sequence ID" value="SME46247.1"/>
    <property type="molecule type" value="Genomic_DNA"/>
</dbReference>
<dbReference type="AlphaFoldDB" id="A0A5M9H5U5"/>
<comment type="caution">
    <text evidence="3">The sequence shown here is derived from an EMBL/GenBank/DDBJ whole genome shotgun (WGS) entry which is preliminary data.</text>
</comment>
<dbReference type="Proteomes" id="UP001221338">
    <property type="component" value="Unassembled WGS sequence"/>
</dbReference>
<dbReference type="InterPro" id="IPR038713">
    <property type="entry name" value="Terminase_Gp1_N_sf"/>
</dbReference>
<accession>A0A5M9H5U5</accession>
<gene>
    <name evidence="5" type="ORF">BACERE00174_05683</name>
    <name evidence="3" type="ORF">FYW06_02455</name>
    <name evidence="4" type="ORF">P6U22_12005</name>
</gene>
<dbReference type="Proteomes" id="UP000325411">
    <property type="component" value="Unassembled WGS sequence"/>
</dbReference>
<keyword evidence="8" id="KW-1185">Reference proteome</keyword>